<dbReference type="EMBL" id="CAJNOE010000568">
    <property type="protein sequence ID" value="CAF1273694.1"/>
    <property type="molecule type" value="Genomic_DNA"/>
</dbReference>
<organism evidence="1 3">
    <name type="scientific">Adineta steineri</name>
    <dbReference type="NCBI Taxonomy" id="433720"/>
    <lineage>
        <taxon>Eukaryota</taxon>
        <taxon>Metazoa</taxon>
        <taxon>Spiralia</taxon>
        <taxon>Gnathifera</taxon>
        <taxon>Rotifera</taxon>
        <taxon>Eurotatoria</taxon>
        <taxon>Bdelloidea</taxon>
        <taxon>Adinetida</taxon>
        <taxon>Adinetidae</taxon>
        <taxon>Adineta</taxon>
    </lineage>
</organism>
<reference evidence="1" key="1">
    <citation type="submission" date="2021-02" db="EMBL/GenBank/DDBJ databases">
        <authorList>
            <person name="Nowell W R."/>
        </authorList>
    </citation>
    <scope>NUCLEOTIDE SEQUENCE</scope>
</reference>
<evidence type="ECO:0000313" key="1">
    <source>
        <dbReference type="EMBL" id="CAF1273694.1"/>
    </source>
</evidence>
<name>A0A815BML0_9BILA</name>
<evidence type="ECO:0000313" key="3">
    <source>
        <dbReference type="Proteomes" id="UP000663860"/>
    </source>
</evidence>
<evidence type="ECO:0000313" key="2">
    <source>
        <dbReference type="EMBL" id="CAF4095790.1"/>
    </source>
</evidence>
<dbReference type="AlphaFoldDB" id="A0A815BML0"/>
<protein>
    <submittedName>
        <fullName evidence="1">Uncharacterized protein</fullName>
    </submittedName>
</protein>
<gene>
    <name evidence="1" type="ORF">IZO911_LOCUS32570</name>
    <name evidence="2" type="ORF">KXQ929_LOCUS34233</name>
</gene>
<dbReference type="Proteomes" id="UP000663860">
    <property type="component" value="Unassembled WGS sequence"/>
</dbReference>
<dbReference type="Proteomes" id="UP000663868">
    <property type="component" value="Unassembled WGS sequence"/>
</dbReference>
<accession>A0A815BML0</accession>
<proteinExistence type="predicted"/>
<sequence>MATRRETNHNNNHQEQYQYAINLRIDPVEYGFVCSNSRWQQRFKGLGAFSQYFAMLAPNQNGYSLPDVWDGYYQSTLVKFSTNHSPEQLKNKFDLFHPPLDNVHLRKAVFRSSELKVHSGDHRMGDRRGTNFIALHVTKPADFQFEPLLQDIKQQIRTTRWTQTSTETLHINIRLYPDGPQETSGPAWTWKRICETHIPDKVARLPIDFYCSTLEIVPARRQCVQRYREGKVDKWWSGITKLDGKCSGCQTSLDDYEWNGACLECGQYERITPVWSIPYLNTFTLSRLVEQIDLDK</sequence>
<dbReference type="EMBL" id="CAJOBB010004604">
    <property type="protein sequence ID" value="CAF4095790.1"/>
    <property type="molecule type" value="Genomic_DNA"/>
</dbReference>
<comment type="caution">
    <text evidence="1">The sequence shown here is derived from an EMBL/GenBank/DDBJ whole genome shotgun (WGS) entry which is preliminary data.</text>
</comment>